<reference evidence="2 3" key="1">
    <citation type="submission" date="2019-02" db="EMBL/GenBank/DDBJ databases">
        <title>Draft genome sequence of Amycolatopsis sp. 8-3EHSu isolated from roots of Suaeda maritima.</title>
        <authorList>
            <person name="Duangmal K."/>
            <person name="Chantavorakit T."/>
        </authorList>
    </citation>
    <scope>NUCLEOTIDE SEQUENCE [LARGE SCALE GENOMIC DNA]</scope>
    <source>
        <strain evidence="2 3">8-3EHSu</strain>
    </source>
</reference>
<evidence type="ECO:0000313" key="2">
    <source>
        <dbReference type="EMBL" id="RZQ64630.1"/>
    </source>
</evidence>
<dbReference type="OrthoDB" id="5242847at2"/>
<dbReference type="InterPro" id="IPR029063">
    <property type="entry name" value="SAM-dependent_MTases_sf"/>
</dbReference>
<dbReference type="GO" id="GO:0032259">
    <property type="term" value="P:methylation"/>
    <property type="evidence" value="ECO:0007669"/>
    <property type="project" value="UniProtKB-KW"/>
</dbReference>
<keyword evidence="3" id="KW-1185">Reference proteome</keyword>
<sequence>MPATTEWAESLRRWAIPEEFTRRTAETPWVLPRQMFARRADALIAEPSGATFTEARAALTEPGTVLDVGVAAGATSLPLAGRAPVEHVTGVDTDAELLSAFERRAAALGVPCRVVRGTWPRVAGQAEVADVVVCGNVVYNVADVEPFVRALAAHARRRVVVELAAAHPLTELNELWWRFHRLRRPDGPTAEDFLRVLEQLGIRAEVTRWRRPARAEYATAGELVDVTRRRLCLPPERAGDVEAALAGLGVDPAMPPDLGSSGRDLVTVSWAGSSRDR</sequence>
<dbReference type="GO" id="GO:0008168">
    <property type="term" value="F:methyltransferase activity"/>
    <property type="evidence" value="ECO:0007669"/>
    <property type="project" value="UniProtKB-KW"/>
</dbReference>
<dbReference type="CDD" id="cd02440">
    <property type="entry name" value="AdoMet_MTases"/>
    <property type="match status" value="1"/>
</dbReference>
<feature type="domain" description="Methyltransferase" evidence="1">
    <location>
        <begin position="65"/>
        <end position="154"/>
    </location>
</feature>
<proteinExistence type="predicted"/>
<evidence type="ECO:0000259" key="1">
    <source>
        <dbReference type="Pfam" id="PF13649"/>
    </source>
</evidence>
<comment type="caution">
    <text evidence="2">The sequence shown here is derived from an EMBL/GenBank/DDBJ whole genome shotgun (WGS) entry which is preliminary data.</text>
</comment>
<dbReference type="RefSeq" id="WP_130474429.1">
    <property type="nucleotide sequence ID" value="NZ_SFCC01000003.1"/>
</dbReference>
<dbReference type="AlphaFoldDB" id="A0A4Q7JA10"/>
<gene>
    <name evidence="2" type="ORF">EWH70_06955</name>
</gene>
<keyword evidence="2" id="KW-0808">Transferase</keyword>
<dbReference type="Pfam" id="PF13649">
    <property type="entry name" value="Methyltransf_25"/>
    <property type="match status" value="1"/>
</dbReference>
<dbReference type="Proteomes" id="UP000292003">
    <property type="component" value="Unassembled WGS sequence"/>
</dbReference>
<keyword evidence="2" id="KW-0489">Methyltransferase</keyword>
<dbReference type="InterPro" id="IPR041698">
    <property type="entry name" value="Methyltransf_25"/>
</dbReference>
<protein>
    <submittedName>
        <fullName evidence="2">Class I SAM-dependent methyltransferase</fullName>
    </submittedName>
</protein>
<name>A0A4Q7JA10_9PSEU</name>
<dbReference type="SUPFAM" id="SSF53335">
    <property type="entry name" value="S-adenosyl-L-methionine-dependent methyltransferases"/>
    <property type="match status" value="1"/>
</dbReference>
<dbReference type="EMBL" id="SFCC01000003">
    <property type="protein sequence ID" value="RZQ64630.1"/>
    <property type="molecule type" value="Genomic_DNA"/>
</dbReference>
<organism evidence="2 3">
    <name type="scientific">Amycolatopsis suaedae</name>
    <dbReference type="NCBI Taxonomy" id="2510978"/>
    <lineage>
        <taxon>Bacteria</taxon>
        <taxon>Bacillati</taxon>
        <taxon>Actinomycetota</taxon>
        <taxon>Actinomycetes</taxon>
        <taxon>Pseudonocardiales</taxon>
        <taxon>Pseudonocardiaceae</taxon>
        <taxon>Amycolatopsis</taxon>
    </lineage>
</organism>
<accession>A0A4Q7JA10</accession>
<evidence type="ECO:0000313" key="3">
    <source>
        <dbReference type="Proteomes" id="UP000292003"/>
    </source>
</evidence>
<dbReference type="Gene3D" id="3.40.50.150">
    <property type="entry name" value="Vaccinia Virus protein VP39"/>
    <property type="match status" value="1"/>
</dbReference>